<dbReference type="PANTHER" id="PTHR43591">
    <property type="entry name" value="METHYLTRANSFERASE"/>
    <property type="match status" value="1"/>
</dbReference>
<feature type="domain" description="Methyltransferase type 11" evidence="1">
    <location>
        <begin position="47"/>
        <end position="145"/>
    </location>
</feature>
<dbReference type="PANTHER" id="PTHR43591:SF109">
    <property type="entry name" value="METHYLTRANSFERASE TYPE 11 DOMAIN-CONTAINING PROTEIN"/>
    <property type="match status" value="1"/>
</dbReference>
<reference evidence="2 3" key="1">
    <citation type="submission" date="2019-02" db="EMBL/GenBank/DDBJ databases">
        <title>Deep-cultivation of Planctomycetes and their phenomic and genomic characterization uncovers novel biology.</title>
        <authorList>
            <person name="Wiegand S."/>
            <person name="Jogler M."/>
            <person name="Boedeker C."/>
            <person name="Pinto D."/>
            <person name="Vollmers J."/>
            <person name="Rivas-Marin E."/>
            <person name="Kohn T."/>
            <person name="Peeters S.H."/>
            <person name="Heuer A."/>
            <person name="Rast P."/>
            <person name="Oberbeckmann S."/>
            <person name="Bunk B."/>
            <person name="Jeske O."/>
            <person name="Meyerdierks A."/>
            <person name="Storesund J.E."/>
            <person name="Kallscheuer N."/>
            <person name="Luecker S."/>
            <person name="Lage O.M."/>
            <person name="Pohl T."/>
            <person name="Merkel B.J."/>
            <person name="Hornburger P."/>
            <person name="Mueller R.-W."/>
            <person name="Bruemmer F."/>
            <person name="Labrenz M."/>
            <person name="Spormann A.M."/>
            <person name="Op den Camp H."/>
            <person name="Overmann J."/>
            <person name="Amann R."/>
            <person name="Jetten M.S.M."/>
            <person name="Mascher T."/>
            <person name="Medema M.H."/>
            <person name="Devos D.P."/>
            <person name="Kaster A.-K."/>
            <person name="Ovreas L."/>
            <person name="Rohde M."/>
            <person name="Galperin M.Y."/>
            <person name="Jogler C."/>
        </authorList>
    </citation>
    <scope>NUCLEOTIDE SEQUENCE [LARGE SCALE GENOMIC DNA]</scope>
    <source>
        <strain evidence="2 3">Q31a</strain>
    </source>
</reference>
<dbReference type="SUPFAM" id="SSF53335">
    <property type="entry name" value="S-adenosyl-L-methionine-dependent methyltransferases"/>
    <property type="match status" value="1"/>
</dbReference>
<sequence length="221" mass="24367">MLSRVLEPEVMDDASEALAYDEMDHAGINELFVNDFLSAGVAGQFVLDIGTGTARIPVLLCERDPHCCVMAIDAAVSMLEIARLNVAVGLMEHRIQLSQGDSKQLSFHPHFFDAVLSNSVLHHIPKPEAALVEAVRVLKPGGRIFMRDLVRPDSEAKVEALVLEHAAQEPEGNQQLLRQSLFAALTLAEIRELVAPLGFPESTVQMTSDRHWTWDARKPAE</sequence>
<keyword evidence="2" id="KW-0808">Transferase</keyword>
<keyword evidence="3" id="KW-1185">Reference proteome</keyword>
<dbReference type="Pfam" id="PF08241">
    <property type="entry name" value="Methyltransf_11"/>
    <property type="match status" value="1"/>
</dbReference>
<dbReference type="AlphaFoldDB" id="A0A518G8J0"/>
<dbReference type="RefSeq" id="WP_145079234.1">
    <property type="nucleotide sequence ID" value="NZ_CP036298.1"/>
</dbReference>
<dbReference type="CDD" id="cd02440">
    <property type="entry name" value="AdoMet_MTases"/>
    <property type="match status" value="1"/>
</dbReference>
<dbReference type="KEGG" id="ahel:Q31a_32300"/>
<dbReference type="InterPro" id="IPR013216">
    <property type="entry name" value="Methyltransf_11"/>
</dbReference>
<dbReference type="EC" id="2.1.1.164" evidence="2"/>
<organism evidence="2 3">
    <name type="scientific">Aureliella helgolandensis</name>
    <dbReference type="NCBI Taxonomy" id="2527968"/>
    <lineage>
        <taxon>Bacteria</taxon>
        <taxon>Pseudomonadati</taxon>
        <taxon>Planctomycetota</taxon>
        <taxon>Planctomycetia</taxon>
        <taxon>Pirellulales</taxon>
        <taxon>Pirellulaceae</taxon>
        <taxon>Aureliella</taxon>
    </lineage>
</organism>
<dbReference type="GO" id="GO:0008757">
    <property type="term" value="F:S-adenosylmethionine-dependent methyltransferase activity"/>
    <property type="evidence" value="ECO:0007669"/>
    <property type="project" value="InterPro"/>
</dbReference>
<dbReference type="EMBL" id="CP036298">
    <property type="protein sequence ID" value="QDV24908.1"/>
    <property type="molecule type" value="Genomic_DNA"/>
</dbReference>
<evidence type="ECO:0000313" key="2">
    <source>
        <dbReference type="EMBL" id="QDV24908.1"/>
    </source>
</evidence>
<evidence type="ECO:0000313" key="3">
    <source>
        <dbReference type="Proteomes" id="UP000318017"/>
    </source>
</evidence>
<accession>A0A518G8J0</accession>
<protein>
    <submittedName>
        <fullName evidence="2">Demethylrebeccamycin-D-glucose O-methyltransferase</fullName>
        <ecNumber evidence="2">2.1.1.164</ecNumber>
    </submittedName>
</protein>
<dbReference type="Gene3D" id="3.40.50.150">
    <property type="entry name" value="Vaccinia Virus protein VP39"/>
    <property type="match status" value="1"/>
</dbReference>
<dbReference type="GO" id="GO:0032259">
    <property type="term" value="P:methylation"/>
    <property type="evidence" value="ECO:0007669"/>
    <property type="project" value="UniProtKB-KW"/>
</dbReference>
<dbReference type="InterPro" id="IPR029063">
    <property type="entry name" value="SAM-dependent_MTases_sf"/>
</dbReference>
<dbReference type="GO" id="GO:0102082">
    <property type="term" value="F:demethylrebeccamycin--D-glucose O-methyltransferase activity"/>
    <property type="evidence" value="ECO:0007669"/>
    <property type="project" value="UniProtKB-EC"/>
</dbReference>
<gene>
    <name evidence="2" type="primary">rebM_2</name>
    <name evidence="2" type="ORF">Q31a_32300</name>
</gene>
<evidence type="ECO:0000259" key="1">
    <source>
        <dbReference type="Pfam" id="PF08241"/>
    </source>
</evidence>
<dbReference type="OrthoDB" id="9778766at2"/>
<name>A0A518G8J0_9BACT</name>
<dbReference type="Proteomes" id="UP000318017">
    <property type="component" value="Chromosome"/>
</dbReference>
<keyword evidence="2" id="KW-0489">Methyltransferase</keyword>
<proteinExistence type="predicted"/>